<keyword evidence="10" id="KW-0808">Transferase</keyword>
<keyword evidence="2" id="KW-0479">Metal-binding</keyword>
<dbReference type="GO" id="GO:0008270">
    <property type="term" value="F:zinc ion binding"/>
    <property type="evidence" value="ECO:0007669"/>
    <property type="project" value="UniProtKB-KW"/>
</dbReference>
<dbReference type="GO" id="GO:0006357">
    <property type="term" value="P:regulation of transcription by RNA polymerase II"/>
    <property type="evidence" value="ECO:0007669"/>
    <property type="project" value="TreeGrafter"/>
</dbReference>
<evidence type="ECO:0000259" key="8">
    <source>
        <dbReference type="Pfam" id="PF17121"/>
    </source>
</evidence>
<dbReference type="EMBL" id="LJIJ01000305">
    <property type="protein sequence ID" value="ODM98996.1"/>
    <property type="molecule type" value="Genomic_DNA"/>
</dbReference>
<feature type="domain" description="RING-type" evidence="8">
    <location>
        <begin position="18"/>
        <end position="47"/>
    </location>
</feature>
<dbReference type="PANTHER" id="PTHR12683:SF13">
    <property type="entry name" value="CDK-ACTIVATING KINASE ASSEMBLY FACTOR MAT1"/>
    <property type="match status" value="1"/>
</dbReference>
<dbReference type="OrthoDB" id="5963at2759"/>
<evidence type="ECO:0000256" key="4">
    <source>
        <dbReference type="ARBA" id="ARBA00022833"/>
    </source>
</evidence>
<dbReference type="InterPro" id="IPR015877">
    <property type="entry name" value="MAT1_centre"/>
</dbReference>
<dbReference type="Pfam" id="PF06391">
    <property type="entry name" value="MAT1"/>
    <property type="match status" value="1"/>
</dbReference>
<dbReference type="InterPro" id="IPR013083">
    <property type="entry name" value="Znf_RING/FYVE/PHD"/>
</dbReference>
<dbReference type="GO" id="GO:0016301">
    <property type="term" value="F:kinase activity"/>
    <property type="evidence" value="ECO:0007669"/>
    <property type="project" value="UniProtKB-KW"/>
</dbReference>
<name>A0A1D2N123_ORCCI</name>
<dbReference type="InterPro" id="IPR017907">
    <property type="entry name" value="Znf_RING_CS"/>
</dbReference>
<dbReference type="InterPro" id="IPR057657">
    <property type="entry name" value="MAT1_CAK-anch"/>
</dbReference>
<gene>
    <name evidence="10" type="ORF">Ocin01_07687</name>
</gene>
<dbReference type="GO" id="GO:0061575">
    <property type="term" value="F:cyclin-dependent protein serine/threonine kinase activator activity"/>
    <property type="evidence" value="ECO:0007669"/>
    <property type="project" value="InterPro"/>
</dbReference>
<accession>A0A1D2N123</accession>
<dbReference type="STRING" id="48709.A0A1D2N123"/>
<proteinExistence type="predicted"/>
<keyword evidence="10" id="KW-0418">Kinase</keyword>
<evidence type="ECO:0000313" key="10">
    <source>
        <dbReference type="EMBL" id="ODM98996.1"/>
    </source>
</evidence>
<dbReference type="OMA" id="HIMEAYQ"/>
<dbReference type="PANTHER" id="PTHR12683">
    <property type="entry name" value="CDK-ACTIVATING KINASE ASSEMBLY FACTOR MAT1"/>
    <property type="match status" value="1"/>
</dbReference>
<reference evidence="10 11" key="1">
    <citation type="journal article" date="2016" name="Genome Biol. Evol.">
        <title>Gene Family Evolution Reflects Adaptation to Soil Environmental Stressors in the Genome of the Collembolan Orchesella cincta.</title>
        <authorList>
            <person name="Faddeeva-Vakhrusheva A."/>
            <person name="Derks M.F."/>
            <person name="Anvar S.Y."/>
            <person name="Agamennone V."/>
            <person name="Suring W."/>
            <person name="Smit S."/>
            <person name="van Straalen N.M."/>
            <person name="Roelofs D."/>
        </authorList>
    </citation>
    <scope>NUCLEOTIDE SEQUENCE [LARGE SCALE GENOMIC DNA]</scope>
    <source>
        <tissue evidence="10">Mixed pool</tissue>
    </source>
</reference>
<evidence type="ECO:0000256" key="6">
    <source>
        <dbReference type="SAM" id="MobiDB-lite"/>
    </source>
</evidence>
<evidence type="ECO:0000259" key="9">
    <source>
        <dbReference type="Pfam" id="PF25811"/>
    </source>
</evidence>
<keyword evidence="11" id="KW-1185">Reference proteome</keyword>
<protein>
    <submittedName>
        <fullName evidence="10">CDK-activating kinase assembly factor MAT1</fullName>
    </submittedName>
</protein>
<dbReference type="SUPFAM" id="SSF57850">
    <property type="entry name" value="RING/U-box"/>
    <property type="match status" value="1"/>
</dbReference>
<organism evidence="10 11">
    <name type="scientific">Orchesella cincta</name>
    <name type="common">Springtail</name>
    <name type="synonym">Podura cincta</name>
    <dbReference type="NCBI Taxonomy" id="48709"/>
    <lineage>
        <taxon>Eukaryota</taxon>
        <taxon>Metazoa</taxon>
        <taxon>Ecdysozoa</taxon>
        <taxon>Arthropoda</taxon>
        <taxon>Hexapoda</taxon>
        <taxon>Collembola</taxon>
        <taxon>Entomobryomorpha</taxon>
        <taxon>Entomobryoidea</taxon>
        <taxon>Orchesellidae</taxon>
        <taxon>Orchesellinae</taxon>
        <taxon>Orchesella</taxon>
    </lineage>
</organism>
<keyword evidence="4" id="KW-0862">Zinc</keyword>
<comment type="subcellular location">
    <subcellularLocation>
        <location evidence="1">Nucleus</location>
    </subcellularLocation>
</comment>
<evidence type="ECO:0000313" key="11">
    <source>
        <dbReference type="Proteomes" id="UP000094527"/>
    </source>
</evidence>
<dbReference type="InterPro" id="IPR001841">
    <property type="entry name" value="Znf_RING"/>
</dbReference>
<keyword evidence="5" id="KW-0539">Nucleus</keyword>
<dbReference type="AlphaFoldDB" id="A0A1D2N123"/>
<dbReference type="PROSITE" id="PS00518">
    <property type="entry name" value="ZF_RING_1"/>
    <property type="match status" value="1"/>
</dbReference>
<feature type="region of interest" description="Disordered" evidence="6">
    <location>
        <begin position="345"/>
        <end position="368"/>
    </location>
</feature>
<dbReference type="Proteomes" id="UP000094527">
    <property type="component" value="Unassembled WGS sequence"/>
</dbReference>
<dbReference type="Gene3D" id="3.30.40.10">
    <property type="entry name" value="Zinc/RING finger domain, C3HC4 (zinc finger)"/>
    <property type="match status" value="1"/>
</dbReference>
<comment type="caution">
    <text evidence="10">The sequence shown here is derived from an EMBL/GenBank/DDBJ whole genome shotgun (WGS) entry which is preliminary data.</text>
</comment>
<feature type="domain" description="MAT1 centre" evidence="7">
    <location>
        <begin position="70"/>
        <end position="226"/>
    </location>
</feature>
<evidence type="ECO:0000256" key="2">
    <source>
        <dbReference type="ARBA" id="ARBA00022723"/>
    </source>
</evidence>
<evidence type="ECO:0000256" key="1">
    <source>
        <dbReference type="ARBA" id="ARBA00004123"/>
    </source>
</evidence>
<evidence type="ECO:0000256" key="5">
    <source>
        <dbReference type="ARBA" id="ARBA00023242"/>
    </source>
</evidence>
<feature type="domain" description="MAT1 C-terminal CAK anchor" evidence="9">
    <location>
        <begin position="285"/>
        <end position="336"/>
    </location>
</feature>
<evidence type="ECO:0000256" key="3">
    <source>
        <dbReference type="ARBA" id="ARBA00022771"/>
    </source>
</evidence>
<sequence>MGFIQLRLDSVTMDDNLACPRCKTTKYRNPSLKLLVNTCGHALCDNCYLFWRVSGLWDPTPSLRLPSPTLEDPAVEKEVDIRRRVLRDYSKQEADFPSLREYNDYLEQVETIIFNLANNIDIIETNKLIEQYKKENKEQITKSRTRKPTQILLLEAIIEEENRRSELRHMESLHSAKEEKIRKQKNHEALIDDLMFLESDAKAIVESHKATQAHQQVEASEIKPLPSQLGISSLSSSAPQPAYQQATTFTSGIGFGGSASFLPLPKGLGEVPLFVYKAFLLEIGGPPPPSLEQLKYPSSGKEGHLQHIRPATEAEIAGGYHHAIACRRALQDAFMDIAMQPKLLKSRSIQNESESESTTKEEVEMDTS</sequence>
<evidence type="ECO:0000259" key="7">
    <source>
        <dbReference type="Pfam" id="PF06391"/>
    </source>
</evidence>
<dbReference type="NCBIfam" id="TIGR00570">
    <property type="entry name" value="cdk7"/>
    <property type="match status" value="1"/>
</dbReference>
<dbReference type="GO" id="GO:0005675">
    <property type="term" value="C:transcription factor TFIIH holo complex"/>
    <property type="evidence" value="ECO:0007669"/>
    <property type="project" value="InterPro"/>
</dbReference>
<keyword evidence="3" id="KW-0863">Zinc-finger</keyword>
<dbReference type="GO" id="GO:0006289">
    <property type="term" value="P:nucleotide-excision repair"/>
    <property type="evidence" value="ECO:0007669"/>
    <property type="project" value="InterPro"/>
</dbReference>
<dbReference type="Pfam" id="PF17121">
    <property type="entry name" value="zf-C3HC4_5"/>
    <property type="match status" value="1"/>
</dbReference>
<dbReference type="Pfam" id="PF25811">
    <property type="entry name" value="CAK-anch_MAT1"/>
    <property type="match status" value="1"/>
</dbReference>
<dbReference type="InterPro" id="IPR004575">
    <property type="entry name" value="MAT1/Tfb3"/>
</dbReference>